<dbReference type="OrthoDB" id="4318889at2"/>
<evidence type="ECO:0000313" key="4">
    <source>
        <dbReference type="Proteomes" id="UP000262477"/>
    </source>
</evidence>
<dbReference type="AlphaFoldDB" id="A0A371QB40"/>
<keyword evidence="2" id="KW-0472">Membrane</keyword>
<keyword evidence="2" id="KW-0812">Transmembrane</keyword>
<dbReference type="Proteomes" id="UP000262477">
    <property type="component" value="Unassembled WGS sequence"/>
</dbReference>
<evidence type="ECO:0000313" key="3">
    <source>
        <dbReference type="EMBL" id="REK91884.1"/>
    </source>
</evidence>
<sequence length="164" mass="16922">MSTGAKVGIGCGSVFGAIIVLVIIGAVVGGNDAKPKASKPDKVASAPKQDQAKDDAKPAQEKPKTESKAAPKSQAQRFKDFINESGTSKQKAAAKHITSVQGADEKNGILDSAEIHTDYTGGLLGPNGGNGKLLATVFAEWQHSKNGLVTVYDEGGEILSNGNY</sequence>
<feature type="region of interest" description="Disordered" evidence="1">
    <location>
        <begin position="32"/>
        <end position="105"/>
    </location>
</feature>
<feature type="compositionally biased region" description="Basic and acidic residues" evidence="1">
    <location>
        <begin position="50"/>
        <end position="69"/>
    </location>
</feature>
<organism evidence="3 4">
    <name type="scientific">Streptomyces inhibens</name>
    <dbReference type="NCBI Taxonomy" id="2293571"/>
    <lineage>
        <taxon>Bacteria</taxon>
        <taxon>Bacillati</taxon>
        <taxon>Actinomycetota</taxon>
        <taxon>Actinomycetes</taxon>
        <taxon>Kitasatosporales</taxon>
        <taxon>Streptomycetaceae</taxon>
        <taxon>Streptomyces</taxon>
    </lineage>
</organism>
<feature type="transmembrane region" description="Helical" evidence="2">
    <location>
        <begin position="7"/>
        <end position="29"/>
    </location>
</feature>
<comment type="caution">
    <text evidence="3">The sequence shown here is derived from an EMBL/GenBank/DDBJ whole genome shotgun (WGS) entry which is preliminary data.</text>
</comment>
<keyword evidence="2" id="KW-1133">Transmembrane helix</keyword>
<feature type="compositionally biased region" description="Basic and acidic residues" evidence="1">
    <location>
        <begin position="33"/>
        <end position="42"/>
    </location>
</feature>
<dbReference type="EMBL" id="QUAC01000014">
    <property type="protein sequence ID" value="REK91884.1"/>
    <property type="molecule type" value="Genomic_DNA"/>
</dbReference>
<keyword evidence="4" id="KW-1185">Reference proteome</keyword>
<gene>
    <name evidence="3" type="ORF">DY245_02225</name>
</gene>
<proteinExistence type="predicted"/>
<evidence type="ECO:0000256" key="1">
    <source>
        <dbReference type="SAM" id="MobiDB-lite"/>
    </source>
</evidence>
<protein>
    <submittedName>
        <fullName evidence="3">Uncharacterized protein</fullName>
    </submittedName>
</protein>
<accession>A0A371QB40</accession>
<reference evidence="3 4" key="1">
    <citation type="submission" date="2018-08" db="EMBL/GenBank/DDBJ databases">
        <title>Streptomyces NEAU-D10 sp. nov., a novel Actinomycete isolated from soil.</title>
        <authorList>
            <person name="Jin L."/>
        </authorList>
    </citation>
    <scope>NUCLEOTIDE SEQUENCE [LARGE SCALE GENOMIC DNA]</scope>
    <source>
        <strain evidence="3 4">NEAU-D10</strain>
    </source>
</reference>
<evidence type="ECO:0000256" key="2">
    <source>
        <dbReference type="SAM" id="Phobius"/>
    </source>
</evidence>
<name>A0A371QB40_STRIH</name>